<dbReference type="AlphaFoldDB" id="A0A9P6PWC2"/>
<name>A0A9P6PWC2_9FUNG</name>
<protein>
    <submittedName>
        <fullName evidence="2">Uncharacterized protein</fullName>
    </submittedName>
</protein>
<proteinExistence type="predicted"/>
<feature type="compositionally biased region" description="Polar residues" evidence="1">
    <location>
        <begin position="17"/>
        <end position="37"/>
    </location>
</feature>
<evidence type="ECO:0000313" key="3">
    <source>
        <dbReference type="Proteomes" id="UP000807716"/>
    </source>
</evidence>
<accession>A0A9P6PWC2</accession>
<feature type="region of interest" description="Disordered" evidence="1">
    <location>
        <begin position="255"/>
        <end position="278"/>
    </location>
</feature>
<dbReference type="Proteomes" id="UP000807716">
    <property type="component" value="Unassembled WGS sequence"/>
</dbReference>
<organism evidence="2 3">
    <name type="scientific">Actinomortierella ambigua</name>
    <dbReference type="NCBI Taxonomy" id="1343610"/>
    <lineage>
        <taxon>Eukaryota</taxon>
        <taxon>Fungi</taxon>
        <taxon>Fungi incertae sedis</taxon>
        <taxon>Mucoromycota</taxon>
        <taxon>Mortierellomycotina</taxon>
        <taxon>Mortierellomycetes</taxon>
        <taxon>Mortierellales</taxon>
        <taxon>Mortierellaceae</taxon>
        <taxon>Actinomortierella</taxon>
    </lineage>
</organism>
<dbReference type="EMBL" id="JAAAJB010000578">
    <property type="protein sequence ID" value="KAG0253475.1"/>
    <property type="molecule type" value="Genomic_DNA"/>
</dbReference>
<dbReference type="Gene3D" id="3.40.630.40">
    <property type="entry name" value="Zn-dependent exopeptidases"/>
    <property type="match status" value="1"/>
</dbReference>
<feature type="region of interest" description="Disordered" evidence="1">
    <location>
        <begin position="162"/>
        <end position="228"/>
    </location>
</feature>
<keyword evidence="3" id="KW-1185">Reference proteome</keyword>
<evidence type="ECO:0000256" key="1">
    <source>
        <dbReference type="SAM" id="MobiDB-lite"/>
    </source>
</evidence>
<gene>
    <name evidence="2" type="ORF">DFQ27_007373</name>
</gene>
<feature type="non-terminal residue" evidence="2">
    <location>
        <position position="1"/>
    </location>
</feature>
<evidence type="ECO:0000313" key="2">
    <source>
        <dbReference type="EMBL" id="KAG0253475.1"/>
    </source>
</evidence>
<dbReference type="OrthoDB" id="71260at2759"/>
<reference evidence="2" key="1">
    <citation type="journal article" date="2020" name="Fungal Divers.">
        <title>Resolving the Mortierellaceae phylogeny through synthesis of multi-gene phylogenetics and phylogenomics.</title>
        <authorList>
            <person name="Vandepol N."/>
            <person name="Liber J."/>
            <person name="Desiro A."/>
            <person name="Na H."/>
            <person name="Kennedy M."/>
            <person name="Barry K."/>
            <person name="Grigoriev I.V."/>
            <person name="Miller A.N."/>
            <person name="O'Donnell K."/>
            <person name="Stajich J.E."/>
            <person name="Bonito G."/>
        </authorList>
    </citation>
    <scope>NUCLEOTIDE SEQUENCE</scope>
    <source>
        <strain evidence="2">BC1065</strain>
    </source>
</reference>
<sequence>MTSLSLEPVAVAEPSDCSETGASAPTCHQTRAPASTTKHPRIDTNREFQRLHSATTVAGSSPDTPAKAAWMRLREQSTAAHNRRVYPDPAPIGFQYTVYYPGNMDLIITAGHNGFNLPGNVLSPPMTHVFQPCLRNSNDAGGRGEGELESYNCFMVPLGDEPLEPAGATAAPRTQAGDEQQQQQHQSTLITRSAPSSSMSPRLQQIEKQPSRPPTTMPDVPMRDSDLGGNLKADLNTTTMTIELATSISDILSGDSSPIVVPNSPQPQPQPQQRSRGTRLRPHVVLFRLHRKYVDVNRNIYNADENAAPENSPDSAAAWHEYHGVIDHVRALIETRKKTNTNVLGTQRGLLLDIHGHTHATEMIEIGYLLDGAKLSQEDTALDAAARELAPTMSIRSLIER</sequence>
<feature type="region of interest" description="Disordered" evidence="1">
    <location>
        <begin position="1"/>
        <end position="43"/>
    </location>
</feature>
<comment type="caution">
    <text evidence="2">The sequence shown here is derived from an EMBL/GenBank/DDBJ whole genome shotgun (WGS) entry which is preliminary data.</text>
</comment>
<feature type="compositionally biased region" description="Polar residues" evidence="1">
    <location>
        <begin position="187"/>
        <end position="208"/>
    </location>
</feature>